<dbReference type="InParanoid" id="A0A5N4B414"/>
<dbReference type="Proteomes" id="UP000327044">
    <property type="component" value="Unassembled WGS sequence"/>
</dbReference>
<protein>
    <submittedName>
        <fullName evidence="1">Uncharacterized protein</fullName>
    </submittedName>
</protein>
<accession>A0A5N4B414</accession>
<sequence length="102" mass="11368">MTSGHKNRDHTLSSSQNQITTALSALGQAITCILVSHNTELSPEVKDNLLLFLGDTGRLLTNLFYSLTTLRRSLIFPLVNKEVKAVLEKTSPTFWRRVVGKN</sequence>
<evidence type="ECO:0000313" key="2">
    <source>
        <dbReference type="Proteomes" id="UP000327044"/>
    </source>
</evidence>
<name>A0A5N4B414_PHOPY</name>
<gene>
    <name evidence="1" type="ORF">PPYR_01329</name>
</gene>
<comment type="caution">
    <text evidence="1">The sequence shown here is derived from an EMBL/GenBank/DDBJ whole genome shotgun (WGS) entry which is preliminary data.</text>
</comment>
<dbReference type="EMBL" id="VVIM01000001">
    <property type="protein sequence ID" value="KAB0804359.1"/>
    <property type="molecule type" value="Genomic_DNA"/>
</dbReference>
<keyword evidence="2" id="KW-1185">Reference proteome</keyword>
<reference evidence="1 2" key="1">
    <citation type="journal article" date="2018" name="Elife">
        <title>Firefly genomes illuminate parallel origins of bioluminescence in beetles.</title>
        <authorList>
            <person name="Fallon T.R."/>
            <person name="Lower S.E."/>
            <person name="Chang C.H."/>
            <person name="Bessho-Uehara M."/>
            <person name="Martin G.J."/>
            <person name="Bewick A.J."/>
            <person name="Behringer M."/>
            <person name="Debat H.J."/>
            <person name="Wong I."/>
            <person name="Day J.C."/>
            <person name="Suvorov A."/>
            <person name="Silva C.J."/>
            <person name="Stanger-Hall K.F."/>
            <person name="Hall D.W."/>
            <person name="Schmitz R.J."/>
            <person name="Nelson D.R."/>
            <person name="Lewis S.M."/>
            <person name="Shigenobu S."/>
            <person name="Bybee S.M."/>
            <person name="Larracuente A.M."/>
            <person name="Oba Y."/>
            <person name="Weng J.K."/>
        </authorList>
    </citation>
    <scope>NUCLEOTIDE SEQUENCE [LARGE SCALE GENOMIC DNA]</scope>
    <source>
        <strain evidence="1">1611_PpyrPB1</strain>
        <tissue evidence="1">Whole body</tissue>
    </source>
</reference>
<organism evidence="1 2">
    <name type="scientific">Photinus pyralis</name>
    <name type="common">Common eastern firefly</name>
    <name type="synonym">Lampyris pyralis</name>
    <dbReference type="NCBI Taxonomy" id="7054"/>
    <lineage>
        <taxon>Eukaryota</taxon>
        <taxon>Metazoa</taxon>
        <taxon>Ecdysozoa</taxon>
        <taxon>Arthropoda</taxon>
        <taxon>Hexapoda</taxon>
        <taxon>Insecta</taxon>
        <taxon>Pterygota</taxon>
        <taxon>Neoptera</taxon>
        <taxon>Endopterygota</taxon>
        <taxon>Coleoptera</taxon>
        <taxon>Polyphaga</taxon>
        <taxon>Elateriformia</taxon>
        <taxon>Elateroidea</taxon>
        <taxon>Lampyridae</taxon>
        <taxon>Lampyrinae</taxon>
        <taxon>Photinus</taxon>
    </lineage>
</organism>
<evidence type="ECO:0000313" key="1">
    <source>
        <dbReference type="EMBL" id="KAB0804359.1"/>
    </source>
</evidence>
<dbReference type="AlphaFoldDB" id="A0A5N4B414"/>
<proteinExistence type="predicted"/>